<dbReference type="GO" id="GO:0006418">
    <property type="term" value="P:tRNA aminoacylation for protein translation"/>
    <property type="evidence" value="ECO:0007669"/>
    <property type="project" value="InterPro"/>
</dbReference>
<dbReference type="Pfam" id="PF09334">
    <property type="entry name" value="tRNA-synt_1g"/>
    <property type="match status" value="1"/>
</dbReference>
<dbReference type="GO" id="GO:0005524">
    <property type="term" value="F:ATP binding"/>
    <property type="evidence" value="ECO:0007669"/>
    <property type="project" value="UniProtKB-KW"/>
</dbReference>
<keyword evidence="4" id="KW-0648">Protein biosynthesis</keyword>
<dbReference type="AlphaFoldDB" id="A0AAW2BQ84"/>
<dbReference type="Gene3D" id="3.40.50.620">
    <property type="entry name" value="HUPs"/>
    <property type="match status" value="1"/>
</dbReference>
<keyword evidence="2" id="KW-0547">Nucleotide-binding</keyword>
<dbReference type="Proteomes" id="UP001459277">
    <property type="component" value="Unassembled WGS sequence"/>
</dbReference>
<evidence type="ECO:0000256" key="1">
    <source>
        <dbReference type="ARBA" id="ARBA00022598"/>
    </source>
</evidence>
<name>A0AAW2BQ84_9ROSI</name>
<protein>
    <recommendedName>
        <fullName evidence="6">Methionyl/Leucyl tRNA synthetase domain-containing protein</fullName>
    </recommendedName>
</protein>
<dbReference type="SUPFAM" id="SSF52374">
    <property type="entry name" value="Nucleotidylyl transferase"/>
    <property type="match status" value="1"/>
</dbReference>
<evidence type="ECO:0000256" key="2">
    <source>
        <dbReference type="ARBA" id="ARBA00022741"/>
    </source>
</evidence>
<organism evidence="7 8">
    <name type="scientific">Lithocarpus litseifolius</name>
    <dbReference type="NCBI Taxonomy" id="425828"/>
    <lineage>
        <taxon>Eukaryota</taxon>
        <taxon>Viridiplantae</taxon>
        <taxon>Streptophyta</taxon>
        <taxon>Embryophyta</taxon>
        <taxon>Tracheophyta</taxon>
        <taxon>Spermatophyta</taxon>
        <taxon>Magnoliopsida</taxon>
        <taxon>eudicotyledons</taxon>
        <taxon>Gunneridae</taxon>
        <taxon>Pentapetalae</taxon>
        <taxon>rosids</taxon>
        <taxon>fabids</taxon>
        <taxon>Fagales</taxon>
        <taxon>Fagaceae</taxon>
        <taxon>Lithocarpus</taxon>
    </lineage>
</organism>
<gene>
    <name evidence="7" type="ORF">SO802_028414</name>
</gene>
<keyword evidence="3" id="KW-0067">ATP-binding</keyword>
<dbReference type="EMBL" id="JAZDWU010000010">
    <property type="protein sequence ID" value="KAK9988175.1"/>
    <property type="molecule type" value="Genomic_DNA"/>
</dbReference>
<evidence type="ECO:0000256" key="5">
    <source>
        <dbReference type="ARBA" id="ARBA00023146"/>
    </source>
</evidence>
<dbReference type="InterPro" id="IPR015413">
    <property type="entry name" value="Methionyl/Leucyl_tRNA_Synth"/>
</dbReference>
<evidence type="ECO:0000256" key="4">
    <source>
        <dbReference type="ARBA" id="ARBA00022917"/>
    </source>
</evidence>
<evidence type="ECO:0000256" key="3">
    <source>
        <dbReference type="ARBA" id="ARBA00022840"/>
    </source>
</evidence>
<evidence type="ECO:0000259" key="6">
    <source>
        <dbReference type="Pfam" id="PF09334"/>
    </source>
</evidence>
<accession>A0AAW2BQ84</accession>
<keyword evidence="1" id="KW-0436">Ligase</keyword>
<comment type="caution">
    <text evidence="7">The sequence shown here is derived from an EMBL/GenBank/DDBJ whole genome shotgun (WGS) entry which is preliminary data.</text>
</comment>
<evidence type="ECO:0000313" key="8">
    <source>
        <dbReference type="Proteomes" id="UP001459277"/>
    </source>
</evidence>
<proteinExistence type="predicted"/>
<dbReference type="GO" id="GO:0004812">
    <property type="term" value="F:aminoacyl-tRNA ligase activity"/>
    <property type="evidence" value="ECO:0007669"/>
    <property type="project" value="UniProtKB-KW"/>
</dbReference>
<dbReference type="InterPro" id="IPR014729">
    <property type="entry name" value="Rossmann-like_a/b/a_fold"/>
</dbReference>
<feature type="domain" description="Methionyl/Leucyl tRNA synthetase" evidence="6">
    <location>
        <begin position="56"/>
        <end position="94"/>
    </location>
</feature>
<keyword evidence="8" id="KW-1185">Reference proteome</keyword>
<sequence length="102" mass="11249">MARSMSKPFSHFSSTPWAFANPPTPLSAYTFADPPPLLNGDELRHGGQRSHLCRFFVRLQRLSGKKVVFITSTDEHGEKIAAAAAVQGSDPNQFKWIGHILA</sequence>
<evidence type="ECO:0000313" key="7">
    <source>
        <dbReference type="EMBL" id="KAK9988175.1"/>
    </source>
</evidence>
<keyword evidence="5" id="KW-0030">Aminoacyl-tRNA synthetase</keyword>
<reference evidence="7 8" key="1">
    <citation type="submission" date="2024-01" db="EMBL/GenBank/DDBJ databases">
        <title>A telomere-to-telomere, gap-free genome of sweet tea (Lithocarpus litseifolius).</title>
        <authorList>
            <person name="Zhou J."/>
        </authorList>
    </citation>
    <scope>NUCLEOTIDE SEQUENCE [LARGE SCALE GENOMIC DNA]</scope>
    <source>
        <strain evidence="7">Zhou-2022a</strain>
        <tissue evidence="7">Leaf</tissue>
    </source>
</reference>